<protein>
    <submittedName>
        <fullName evidence="1">Uncharacterized protein</fullName>
    </submittedName>
</protein>
<reference evidence="1" key="2">
    <citation type="journal article" date="2015" name="Data Brief">
        <title>Shoot transcriptome of the giant reed, Arundo donax.</title>
        <authorList>
            <person name="Barrero R.A."/>
            <person name="Guerrero F.D."/>
            <person name="Moolhuijzen P."/>
            <person name="Goolsby J.A."/>
            <person name="Tidwell J."/>
            <person name="Bellgard S.E."/>
            <person name="Bellgard M.I."/>
        </authorList>
    </citation>
    <scope>NUCLEOTIDE SEQUENCE</scope>
    <source>
        <tissue evidence="1">Shoot tissue taken approximately 20 cm above the soil surface</tissue>
    </source>
</reference>
<accession>A0A0A9GPM4</accession>
<proteinExistence type="predicted"/>
<organism evidence="1">
    <name type="scientific">Arundo donax</name>
    <name type="common">Giant reed</name>
    <name type="synonym">Donax arundinaceus</name>
    <dbReference type="NCBI Taxonomy" id="35708"/>
    <lineage>
        <taxon>Eukaryota</taxon>
        <taxon>Viridiplantae</taxon>
        <taxon>Streptophyta</taxon>
        <taxon>Embryophyta</taxon>
        <taxon>Tracheophyta</taxon>
        <taxon>Spermatophyta</taxon>
        <taxon>Magnoliopsida</taxon>
        <taxon>Liliopsida</taxon>
        <taxon>Poales</taxon>
        <taxon>Poaceae</taxon>
        <taxon>PACMAD clade</taxon>
        <taxon>Arundinoideae</taxon>
        <taxon>Arundineae</taxon>
        <taxon>Arundo</taxon>
    </lineage>
</organism>
<name>A0A0A9GPM4_ARUDO</name>
<evidence type="ECO:0000313" key="1">
    <source>
        <dbReference type="EMBL" id="JAE27080.1"/>
    </source>
</evidence>
<sequence>MVSIFPACICIIKKMLKAKICMAFLIYVRYYSHSKPSGHD</sequence>
<dbReference type="EMBL" id="GBRH01170816">
    <property type="protein sequence ID" value="JAE27080.1"/>
    <property type="molecule type" value="Transcribed_RNA"/>
</dbReference>
<reference evidence="1" key="1">
    <citation type="submission" date="2014-09" db="EMBL/GenBank/DDBJ databases">
        <authorList>
            <person name="Magalhaes I.L.F."/>
            <person name="Oliveira U."/>
            <person name="Santos F.R."/>
            <person name="Vidigal T.H.D.A."/>
            <person name="Brescovit A.D."/>
            <person name="Santos A.J."/>
        </authorList>
    </citation>
    <scope>NUCLEOTIDE SEQUENCE</scope>
    <source>
        <tissue evidence="1">Shoot tissue taken approximately 20 cm above the soil surface</tissue>
    </source>
</reference>
<dbReference type="AlphaFoldDB" id="A0A0A9GPM4"/>